<protein>
    <recommendedName>
        <fullName evidence="3">Phage terminase large subunit N-terminal domain-containing protein</fullName>
    </recommendedName>
</protein>
<reference evidence="1" key="1">
    <citation type="submission" date="2022-08" db="EMBL/GenBank/DDBJ databases">
        <authorList>
            <person name="Deng Y."/>
            <person name="Han X.-F."/>
            <person name="Zhang Y.-Q."/>
        </authorList>
    </citation>
    <scope>NUCLEOTIDE SEQUENCE</scope>
    <source>
        <strain evidence="1">CPCC 203386</strain>
    </source>
</reference>
<keyword evidence="2" id="KW-1185">Reference proteome</keyword>
<dbReference type="InterPro" id="IPR027417">
    <property type="entry name" value="P-loop_NTPase"/>
</dbReference>
<sequence length="186" mass="20680">MADKPILDIVAKKEITKGAKAAKPASPKKPFGFDDEINILTQEQIDVLNLPVSDIICIGAKGGGKSLKGSVRMLSYMETNYRANGLAFKKYKTNAAARLHDLFSNTAGKIKLKGFTIPDYEKGQSETYRMKNKMKTQNQKIEYLSFEDYASVAGISAYNNGFFPFVIFEEPVEMNDKNGVPDAEEF</sequence>
<dbReference type="Proteomes" id="UP001165586">
    <property type="component" value="Unassembled WGS sequence"/>
</dbReference>
<dbReference type="Gene3D" id="3.40.50.300">
    <property type="entry name" value="P-loop containing nucleotide triphosphate hydrolases"/>
    <property type="match status" value="1"/>
</dbReference>
<dbReference type="EMBL" id="JANLCJ010000018">
    <property type="protein sequence ID" value="MCS5736375.1"/>
    <property type="molecule type" value="Genomic_DNA"/>
</dbReference>
<evidence type="ECO:0000313" key="2">
    <source>
        <dbReference type="Proteomes" id="UP001165586"/>
    </source>
</evidence>
<evidence type="ECO:0008006" key="3">
    <source>
        <dbReference type="Google" id="ProtNLM"/>
    </source>
</evidence>
<name>A0ABT2H8T8_9MICO</name>
<organism evidence="1 2">
    <name type="scientific">Herbiconiux daphne</name>
    <dbReference type="NCBI Taxonomy" id="2970914"/>
    <lineage>
        <taxon>Bacteria</taxon>
        <taxon>Bacillati</taxon>
        <taxon>Actinomycetota</taxon>
        <taxon>Actinomycetes</taxon>
        <taxon>Micrococcales</taxon>
        <taxon>Microbacteriaceae</taxon>
        <taxon>Herbiconiux</taxon>
    </lineage>
</organism>
<gene>
    <name evidence="1" type="ORF">N1032_21805</name>
</gene>
<dbReference type="RefSeq" id="WP_259542274.1">
    <property type="nucleotide sequence ID" value="NZ_JANLCJ010000018.1"/>
</dbReference>
<evidence type="ECO:0000313" key="1">
    <source>
        <dbReference type="EMBL" id="MCS5736375.1"/>
    </source>
</evidence>
<comment type="caution">
    <text evidence="1">The sequence shown here is derived from an EMBL/GenBank/DDBJ whole genome shotgun (WGS) entry which is preliminary data.</text>
</comment>
<accession>A0ABT2H8T8</accession>
<proteinExistence type="predicted"/>